<evidence type="ECO:0000313" key="1">
    <source>
        <dbReference type="EMBL" id="GAA4226034.1"/>
    </source>
</evidence>
<gene>
    <name evidence="1" type="ORF">GCM10022254_09620</name>
</gene>
<keyword evidence="2" id="KW-1185">Reference proteome</keyword>
<dbReference type="RefSeq" id="WP_344890333.1">
    <property type="nucleotide sequence ID" value="NZ_BAABAS010000004.1"/>
</dbReference>
<proteinExistence type="predicted"/>
<reference evidence="2" key="1">
    <citation type="journal article" date="2019" name="Int. J. Syst. Evol. Microbiol.">
        <title>The Global Catalogue of Microorganisms (GCM) 10K type strain sequencing project: providing services to taxonomists for standard genome sequencing and annotation.</title>
        <authorList>
            <consortium name="The Broad Institute Genomics Platform"/>
            <consortium name="The Broad Institute Genome Sequencing Center for Infectious Disease"/>
            <person name="Wu L."/>
            <person name="Ma J."/>
        </authorList>
    </citation>
    <scope>NUCLEOTIDE SEQUENCE [LARGE SCALE GENOMIC DNA]</scope>
    <source>
        <strain evidence="2">JCM 17440</strain>
    </source>
</reference>
<name>A0ABP8BTQ4_9ACTN</name>
<dbReference type="Proteomes" id="UP001501710">
    <property type="component" value="Unassembled WGS sequence"/>
</dbReference>
<dbReference type="EMBL" id="BAABAS010000004">
    <property type="protein sequence ID" value="GAA4226034.1"/>
    <property type="molecule type" value="Genomic_DNA"/>
</dbReference>
<organism evidence="1 2">
    <name type="scientific">Actinomadura meridiana</name>
    <dbReference type="NCBI Taxonomy" id="559626"/>
    <lineage>
        <taxon>Bacteria</taxon>
        <taxon>Bacillati</taxon>
        <taxon>Actinomycetota</taxon>
        <taxon>Actinomycetes</taxon>
        <taxon>Streptosporangiales</taxon>
        <taxon>Thermomonosporaceae</taxon>
        <taxon>Actinomadura</taxon>
    </lineage>
</organism>
<protein>
    <submittedName>
        <fullName evidence="1">Uncharacterized protein</fullName>
    </submittedName>
</protein>
<accession>A0ABP8BTQ4</accession>
<comment type="caution">
    <text evidence="1">The sequence shown here is derived from an EMBL/GenBank/DDBJ whole genome shotgun (WGS) entry which is preliminary data.</text>
</comment>
<evidence type="ECO:0000313" key="2">
    <source>
        <dbReference type="Proteomes" id="UP001501710"/>
    </source>
</evidence>
<sequence length="143" mass="16014">MTGTMRPEDWTHPALTELPWEHTEADRIGVHGVALRAQGRREDYGPKYHSVDCYCGWTSGDCTTDREAFDALVAHAVQPRKETDRADFECDECYVHPDGTRQQDGLTCPCSVREPVGGCRCQPSPAEWMGPAYIRSEIAAEEL</sequence>